<dbReference type="Gene3D" id="3.30.70.100">
    <property type="match status" value="1"/>
</dbReference>
<gene>
    <name evidence="1" type="ORF">HFV08_21755</name>
</gene>
<dbReference type="Proteomes" id="UP000772196">
    <property type="component" value="Unassembled WGS sequence"/>
</dbReference>
<dbReference type="RefSeq" id="WP_168541588.1">
    <property type="nucleotide sequence ID" value="NZ_JAAWWP010000014.1"/>
</dbReference>
<sequence length="107" mass="11449">MRAVVVWWDLDGSGQTLSALRDSLEAEGAASWERVEGLCLKLWVADPVGNRWGAVMVWEREVPPVGSLPANRAAELIGSPPTVRVEFEVEAAVAGPAWSALVPQAEG</sequence>
<protein>
    <recommendedName>
        <fullName evidence="3">Glyoxalase-like domain-containing protein</fullName>
    </recommendedName>
</protein>
<keyword evidence="2" id="KW-1185">Reference proteome</keyword>
<dbReference type="EMBL" id="JAAWWP010000014">
    <property type="protein sequence ID" value="NKI43828.1"/>
    <property type="molecule type" value="Genomic_DNA"/>
</dbReference>
<reference evidence="1 2" key="1">
    <citation type="submission" date="2020-04" db="EMBL/GenBank/DDBJ databases">
        <title>Phylogenetic Diversity and Antibacterial Activity against Ralstonia solanacearum of Endophytic Actinomycete Isolated from Moss.</title>
        <authorList>
            <person name="Zhuang X."/>
        </authorList>
    </citation>
    <scope>NUCLEOTIDE SEQUENCE [LARGE SCALE GENOMIC DNA]</scope>
    <source>
        <strain evidence="1 2">LD120</strain>
    </source>
</reference>
<name>A0ABX1H623_9ACTN</name>
<accession>A0ABX1H623</accession>
<evidence type="ECO:0008006" key="3">
    <source>
        <dbReference type="Google" id="ProtNLM"/>
    </source>
</evidence>
<evidence type="ECO:0000313" key="2">
    <source>
        <dbReference type="Proteomes" id="UP000772196"/>
    </source>
</evidence>
<evidence type="ECO:0000313" key="1">
    <source>
        <dbReference type="EMBL" id="NKI43828.1"/>
    </source>
</evidence>
<proteinExistence type="predicted"/>
<organism evidence="1 2">
    <name type="scientific">Streptomyces physcomitrii</name>
    <dbReference type="NCBI Taxonomy" id="2724184"/>
    <lineage>
        <taxon>Bacteria</taxon>
        <taxon>Bacillati</taxon>
        <taxon>Actinomycetota</taxon>
        <taxon>Actinomycetes</taxon>
        <taxon>Kitasatosporales</taxon>
        <taxon>Streptomycetaceae</taxon>
        <taxon>Streptomyces</taxon>
    </lineage>
</organism>
<comment type="caution">
    <text evidence="1">The sequence shown here is derived from an EMBL/GenBank/DDBJ whole genome shotgun (WGS) entry which is preliminary data.</text>
</comment>